<gene>
    <name evidence="1" type="ORF">NQ314_007764</name>
</gene>
<dbReference type="Proteomes" id="UP001162156">
    <property type="component" value="Unassembled WGS sequence"/>
</dbReference>
<proteinExistence type="predicted"/>
<dbReference type="EMBL" id="JANEYF010002140">
    <property type="protein sequence ID" value="KAJ8950907.1"/>
    <property type="molecule type" value="Genomic_DNA"/>
</dbReference>
<name>A0AAV8YGN2_9CUCU</name>
<organism evidence="1 2">
    <name type="scientific">Rhamnusium bicolor</name>
    <dbReference type="NCBI Taxonomy" id="1586634"/>
    <lineage>
        <taxon>Eukaryota</taxon>
        <taxon>Metazoa</taxon>
        <taxon>Ecdysozoa</taxon>
        <taxon>Arthropoda</taxon>
        <taxon>Hexapoda</taxon>
        <taxon>Insecta</taxon>
        <taxon>Pterygota</taxon>
        <taxon>Neoptera</taxon>
        <taxon>Endopterygota</taxon>
        <taxon>Coleoptera</taxon>
        <taxon>Polyphaga</taxon>
        <taxon>Cucujiformia</taxon>
        <taxon>Chrysomeloidea</taxon>
        <taxon>Cerambycidae</taxon>
        <taxon>Lepturinae</taxon>
        <taxon>Rhagiini</taxon>
        <taxon>Rhamnusium</taxon>
    </lineage>
</organism>
<evidence type="ECO:0000313" key="1">
    <source>
        <dbReference type="EMBL" id="KAJ8950907.1"/>
    </source>
</evidence>
<protein>
    <submittedName>
        <fullName evidence="1">Uncharacterized protein</fullName>
    </submittedName>
</protein>
<keyword evidence="2" id="KW-1185">Reference proteome</keyword>
<accession>A0AAV8YGN2</accession>
<comment type="caution">
    <text evidence="1">The sequence shown here is derived from an EMBL/GenBank/DDBJ whole genome shotgun (WGS) entry which is preliminary data.</text>
</comment>
<sequence>MVLCRNKEEIAIGLWSHKLSSLIRSKHHINVDDLYEDVMTNERIYEARGERILDAKGKKEVET</sequence>
<reference evidence="1" key="1">
    <citation type="journal article" date="2023" name="Insect Mol. Biol.">
        <title>Genome sequencing provides insights into the evolution of gene families encoding plant cell wall-degrading enzymes in longhorned beetles.</title>
        <authorList>
            <person name="Shin N.R."/>
            <person name="Okamura Y."/>
            <person name="Kirsch R."/>
            <person name="Pauchet Y."/>
        </authorList>
    </citation>
    <scope>NUCLEOTIDE SEQUENCE</scope>
    <source>
        <strain evidence="1">RBIC_L_NR</strain>
    </source>
</reference>
<dbReference type="AlphaFoldDB" id="A0AAV8YGN2"/>
<evidence type="ECO:0000313" key="2">
    <source>
        <dbReference type="Proteomes" id="UP001162156"/>
    </source>
</evidence>